<dbReference type="EC" id="3.4.11.1" evidence="8"/>
<feature type="binding site" evidence="8">
    <location>
        <position position="261"/>
    </location>
    <ligand>
        <name>Mn(2+)</name>
        <dbReference type="ChEBI" id="CHEBI:29035"/>
        <label>2</label>
    </ligand>
</feature>
<dbReference type="Gene3D" id="3.40.220.10">
    <property type="entry name" value="Leucine Aminopeptidase, subunit E, domain 1"/>
    <property type="match status" value="1"/>
</dbReference>
<feature type="binding site" evidence="8">
    <location>
        <position position="284"/>
    </location>
    <ligand>
        <name>Mn(2+)</name>
        <dbReference type="ChEBI" id="CHEBI:29035"/>
        <label>2</label>
    </ligand>
</feature>
<reference evidence="10 11" key="1">
    <citation type="submission" date="2015-03" db="EMBL/GenBank/DDBJ databases">
        <title>Genome assembly of Sandaracinus amylolyticus DSM 53668.</title>
        <authorList>
            <person name="Sharma G."/>
            <person name="Subramanian S."/>
        </authorList>
    </citation>
    <scope>NUCLEOTIDE SEQUENCE [LARGE SCALE GENOMIC DNA]</scope>
    <source>
        <strain evidence="10 11">DSM 53668</strain>
    </source>
</reference>
<dbReference type="Gene3D" id="3.40.630.10">
    <property type="entry name" value="Zn peptidases"/>
    <property type="match status" value="1"/>
</dbReference>
<feature type="binding site" evidence="8">
    <location>
        <position position="266"/>
    </location>
    <ligand>
        <name>Mn(2+)</name>
        <dbReference type="ChEBI" id="CHEBI:29035"/>
        <label>2</label>
    </ligand>
</feature>
<feature type="domain" description="Cytosol aminopeptidase" evidence="9">
    <location>
        <begin position="341"/>
        <end position="348"/>
    </location>
</feature>
<name>A0A0F6YIW8_9BACT</name>
<evidence type="ECO:0000313" key="10">
    <source>
        <dbReference type="EMBL" id="AKF05566.1"/>
    </source>
</evidence>
<evidence type="ECO:0000313" key="11">
    <source>
        <dbReference type="Proteomes" id="UP000034883"/>
    </source>
</evidence>
<dbReference type="GO" id="GO:0070006">
    <property type="term" value="F:metalloaminopeptidase activity"/>
    <property type="evidence" value="ECO:0007669"/>
    <property type="project" value="InterPro"/>
</dbReference>
<keyword evidence="11" id="KW-1185">Reference proteome</keyword>
<dbReference type="AlphaFoldDB" id="A0A0F6YIW8"/>
<dbReference type="SUPFAM" id="SSF53187">
    <property type="entry name" value="Zn-dependent exopeptidases"/>
    <property type="match status" value="1"/>
</dbReference>
<comment type="catalytic activity">
    <reaction evidence="1 8">
        <text>Release of an N-terminal amino acid, Xaa-|-Yaa-, in which Xaa is preferably Leu, but may be other amino acids including Pro although not Arg or Lys, and Yaa may be Pro. Amino acid amides and methyl esters are also readily hydrolyzed, but rates on arylamides are exceedingly low.</text>
        <dbReference type="EC" id="3.4.11.1"/>
    </reaction>
</comment>
<evidence type="ECO:0000256" key="2">
    <source>
        <dbReference type="ARBA" id="ARBA00000967"/>
    </source>
</evidence>
<feature type="active site" evidence="8">
    <location>
        <position position="347"/>
    </location>
</feature>
<keyword evidence="8" id="KW-0479">Metal-binding</keyword>
<evidence type="ECO:0000256" key="6">
    <source>
        <dbReference type="ARBA" id="ARBA00022801"/>
    </source>
</evidence>
<evidence type="ECO:0000256" key="4">
    <source>
        <dbReference type="ARBA" id="ARBA00022438"/>
    </source>
</evidence>
<dbReference type="InterPro" id="IPR023042">
    <property type="entry name" value="Peptidase_M17_leu_NH2_pept"/>
</dbReference>
<evidence type="ECO:0000256" key="1">
    <source>
        <dbReference type="ARBA" id="ARBA00000135"/>
    </source>
</evidence>
<dbReference type="SUPFAM" id="SSF52949">
    <property type="entry name" value="Macro domain-like"/>
    <property type="match status" value="1"/>
</dbReference>
<dbReference type="CDD" id="cd00433">
    <property type="entry name" value="Peptidase_M17"/>
    <property type="match status" value="1"/>
</dbReference>
<feature type="binding site" evidence="8">
    <location>
        <position position="345"/>
    </location>
    <ligand>
        <name>Mn(2+)</name>
        <dbReference type="ChEBI" id="CHEBI:29035"/>
        <label>2</label>
    </ligand>
</feature>
<feature type="binding site" evidence="8">
    <location>
        <position position="266"/>
    </location>
    <ligand>
        <name>Mn(2+)</name>
        <dbReference type="ChEBI" id="CHEBI:29035"/>
        <label>1</label>
    </ligand>
</feature>
<dbReference type="HAMAP" id="MF_00181">
    <property type="entry name" value="Cytosol_peptidase_M17"/>
    <property type="match status" value="1"/>
</dbReference>
<protein>
    <recommendedName>
        <fullName evidence="8">Probable cytosol aminopeptidase</fullName>
        <ecNumber evidence="8">3.4.11.1</ecNumber>
    </recommendedName>
    <alternativeName>
        <fullName evidence="8">Leucine aminopeptidase</fullName>
        <shortName evidence="8">LAP</shortName>
        <ecNumber evidence="8">3.4.11.10</ecNumber>
    </alternativeName>
    <alternativeName>
        <fullName evidence="8">Leucyl aminopeptidase</fullName>
    </alternativeName>
</protein>
<dbReference type="InterPro" id="IPR011356">
    <property type="entry name" value="Leucine_aapep/pepB"/>
</dbReference>
<dbReference type="InterPro" id="IPR000819">
    <property type="entry name" value="Peptidase_M17_C"/>
</dbReference>
<feature type="binding site" evidence="8">
    <location>
        <position position="345"/>
    </location>
    <ligand>
        <name>Mn(2+)</name>
        <dbReference type="ChEBI" id="CHEBI:29035"/>
        <label>1</label>
    </ligand>
</feature>
<comment type="function">
    <text evidence="8">Presumably involved in the processing and regular turnover of intracellular proteins. Catalyzes the removal of unsubstituted N-terminal amino acids from various peptides.</text>
</comment>
<evidence type="ECO:0000256" key="7">
    <source>
        <dbReference type="ARBA" id="ARBA00023211"/>
    </source>
</evidence>
<dbReference type="GO" id="GO:0006508">
    <property type="term" value="P:proteolysis"/>
    <property type="evidence" value="ECO:0007669"/>
    <property type="project" value="UniProtKB-KW"/>
</dbReference>
<dbReference type="PRINTS" id="PR00481">
    <property type="entry name" value="LAMNOPPTDASE"/>
</dbReference>
<evidence type="ECO:0000256" key="3">
    <source>
        <dbReference type="ARBA" id="ARBA00009528"/>
    </source>
</evidence>
<organism evidence="10 11">
    <name type="scientific">Sandaracinus amylolyticus</name>
    <dbReference type="NCBI Taxonomy" id="927083"/>
    <lineage>
        <taxon>Bacteria</taxon>
        <taxon>Pseudomonadati</taxon>
        <taxon>Myxococcota</taxon>
        <taxon>Polyangia</taxon>
        <taxon>Polyangiales</taxon>
        <taxon>Sandaracinaceae</taxon>
        <taxon>Sandaracinus</taxon>
    </lineage>
</organism>
<gene>
    <name evidence="8" type="primary">pepA</name>
    <name evidence="10" type="ORF">DB32_002715</name>
</gene>
<comment type="catalytic activity">
    <reaction evidence="2 8">
        <text>Release of an N-terminal amino acid, preferentially leucine, but not glutamic or aspartic acids.</text>
        <dbReference type="EC" id="3.4.11.10"/>
    </reaction>
</comment>
<dbReference type="EC" id="3.4.11.10" evidence="8"/>
<dbReference type="RefSeq" id="WP_053232815.1">
    <property type="nucleotide sequence ID" value="NZ_CP011125.1"/>
</dbReference>
<dbReference type="OrthoDB" id="9809354at2"/>
<comment type="subcellular location">
    <subcellularLocation>
        <location evidence="8">Cytoplasm</location>
    </subcellularLocation>
</comment>
<dbReference type="InterPro" id="IPR008283">
    <property type="entry name" value="Peptidase_M17_N"/>
</dbReference>
<keyword evidence="6 8" id="KW-0378">Hydrolase</keyword>
<dbReference type="Pfam" id="PF02789">
    <property type="entry name" value="Peptidase_M17_N"/>
    <property type="match status" value="1"/>
</dbReference>
<dbReference type="PANTHER" id="PTHR11963">
    <property type="entry name" value="LEUCINE AMINOPEPTIDASE-RELATED"/>
    <property type="match status" value="1"/>
</dbReference>
<evidence type="ECO:0000256" key="5">
    <source>
        <dbReference type="ARBA" id="ARBA00022670"/>
    </source>
</evidence>
<evidence type="ECO:0000259" key="9">
    <source>
        <dbReference type="PROSITE" id="PS00631"/>
    </source>
</evidence>
<feature type="active site" evidence="8">
    <location>
        <position position="273"/>
    </location>
</feature>
<keyword evidence="7 8" id="KW-0464">Manganese</keyword>
<dbReference type="Proteomes" id="UP000034883">
    <property type="component" value="Chromosome"/>
</dbReference>
<dbReference type="GO" id="GO:0030145">
    <property type="term" value="F:manganese ion binding"/>
    <property type="evidence" value="ECO:0007669"/>
    <property type="project" value="UniProtKB-UniRule"/>
</dbReference>
<keyword evidence="5 8" id="KW-0645">Protease</keyword>
<dbReference type="EMBL" id="CP011125">
    <property type="protein sequence ID" value="AKF05566.1"/>
    <property type="molecule type" value="Genomic_DNA"/>
</dbReference>
<dbReference type="GO" id="GO:0005737">
    <property type="term" value="C:cytoplasm"/>
    <property type="evidence" value="ECO:0007669"/>
    <property type="project" value="UniProtKB-SubCell"/>
</dbReference>
<evidence type="ECO:0000256" key="8">
    <source>
        <dbReference type="HAMAP-Rule" id="MF_00181"/>
    </source>
</evidence>
<keyword evidence="4 8" id="KW-0031">Aminopeptidase</keyword>
<dbReference type="PROSITE" id="PS00631">
    <property type="entry name" value="CYTOSOL_AP"/>
    <property type="match status" value="1"/>
</dbReference>
<proteinExistence type="inferred from homology"/>
<dbReference type="InterPro" id="IPR043472">
    <property type="entry name" value="Macro_dom-like"/>
</dbReference>
<feature type="binding site" evidence="8">
    <location>
        <position position="343"/>
    </location>
    <ligand>
        <name>Mn(2+)</name>
        <dbReference type="ChEBI" id="CHEBI:29035"/>
        <label>1</label>
    </ligand>
</feature>
<dbReference type="PANTHER" id="PTHR11963:SF23">
    <property type="entry name" value="CYTOSOL AMINOPEPTIDASE"/>
    <property type="match status" value="1"/>
</dbReference>
<sequence length="496" mass="52749">MKVSLTTDAPTKIKADLLAIGVRAGQLGKDTVFKQLDKATDGALAAAAKREDFTGKTGESLRVTVSGLGAPVVLVLGLGDGERKERDVRSIAVKAAQAASRYHHVALVLPEDVPDEERAVRVATEGLITGSYKYTRYLTGDRLPKRRTETAKIAVAKSAAGAKDALRRGTALGETINFVRDLVNAPPNDLTPTALAEAARAQSEAHGLSCKVWDKKGIEKLGMNLFLAVNRGSAEEPRLVHMAWKPAGAKKGAKKIVFVGKGLTFDSGGLCIKPPKSMVDMKCDMAGAAVTIGVLVACARLGLPVEVHGFIGATENMTGPAAYRPGDVFSSLDGKTVEIINTDAEGRLVLADVLTYAAREIEPDYLIDHATLTGACMVALGPWRAGLFANDDELASRYQKAADAEGETFWRMPLDEELRELLKSDIADMKHVGEQYGGSITAALFLREFIGQSKWMHLDIAGPAFLDRPHGTAPKGGTGFGVTTAVRFLEALGESA</sequence>
<dbReference type="NCBIfam" id="NF002073">
    <property type="entry name" value="PRK00913.1-2"/>
    <property type="match status" value="1"/>
</dbReference>
<dbReference type="NCBIfam" id="NF002074">
    <property type="entry name" value="PRK00913.1-4"/>
    <property type="match status" value="1"/>
</dbReference>
<dbReference type="KEGG" id="samy:DB32_002715"/>
<dbReference type="Pfam" id="PF00883">
    <property type="entry name" value="Peptidase_M17"/>
    <property type="match status" value="1"/>
</dbReference>
<dbReference type="STRING" id="927083.DB32_002715"/>
<accession>A0A0F6YIW8</accession>
<keyword evidence="8" id="KW-0963">Cytoplasm</keyword>
<comment type="similarity">
    <text evidence="3 8">Belongs to the peptidase M17 family.</text>
</comment>
<comment type="cofactor">
    <cofactor evidence="8">
        <name>Mn(2+)</name>
        <dbReference type="ChEBI" id="CHEBI:29035"/>
    </cofactor>
    <text evidence="8">Binds 2 manganese ions per subunit.</text>
</comment>